<dbReference type="EMBL" id="CP011125">
    <property type="protein sequence ID" value="AKF08861.1"/>
    <property type="molecule type" value="Genomic_DNA"/>
</dbReference>
<reference evidence="3 4" key="1">
    <citation type="submission" date="2015-03" db="EMBL/GenBank/DDBJ databases">
        <title>Genome assembly of Sandaracinus amylolyticus DSM 53668.</title>
        <authorList>
            <person name="Sharma G."/>
            <person name="Subramanian S."/>
        </authorList>
    </citation>
    <scope>NUCLEOTIDE SEQUENCE [LARGE SCALE GENOMIC DNA]</scope>
    <source>
        <strain evidence="3 4">DSM 53668</strain>
    </source>
</reference>
<dbReference type="STRING" id="927083.DB32_006010"/>
<evidence type="ECO:0000256" key="1">
    <source>
        <dbReference type="SAM" id="MobiDB-lite"/>
    </source>
</evidence>
<gene>
    <name evidence="3" type="ORF">DB32_006010</name>
</gene>
<feature type="transmembrane region" description="Helical" evidence="2">
    <location>
        <begin position="12"/>
        <end position="30"/>
    </location>
</feature>
<feature type="region of interest" description="Disordered" evidence="1">
    <location>
        <begin position="36"/>
        <end position="75"/>
    </location>
</feature>
<dbReference type="RefSeq" id="WP_053235962.1">
    <property type="nucleotide sequence ID" value="NZ_CP011125.1"/>
</dbReference>
<keyword evidence="2" id="KW-0812">Transmembrane</keyword>
<feature type="compositionally biased region" description="Low complexity" evidence="1">
    <location>
        <begin position="64"/>
        <end position="75"/>
    </location>
</feature>
<evidence type="ECO:0000313" key="4">
    <source>
        <dbReference type="Proteomes" id="UP000034883"/>
    </source>
</evidence>
<keyword evidence="4" id="KW-1185">Reference proteome</keyword>
<dbReference type="Proteomes" id="UP000034883">
    <property type="component" value="Chromosome"/>
</dbReference>
<sequence>MEPSTVDTLVRVLFACLLLGGYVAFVIARLDRAHEPPRNRRVSDSASVSSSGIREVATPRNVKRAASARQGGRAS</sequence>
<dbReference type="AlphaFoldDB" id="A0A0F6W6R9"/>
<keyword evidence="2" id="KW-1133">Transmembrane helix</keyword>
<name>A0A0F6W6R9_9BACT</name>
<evidence type="ECO:0000256" key="2">
    <source>
        <dbReference type="SAM" id="Phobius"/>
    </source>
</evidence>
<proteinExistence type="predicted"/>
<keyword evidence="2" id="KW-0472">Membrane</keyword>
<accession>A0A0F6W6R9</accession>
<organism evidence="3 4">
    <name type="scientific">Sandaracinus amylolyticus</name>
    <dbReference type="NCBI Taxonomy" id="927083"/>
    <lineage>
        <taxon>Bacteria</taxon>
        <taxon>Pseudomonadati</taxon>
        <taxon>Myxococcota</taxon>
        <taxon>Polyangia</taxon>
        <taxon>Polyangiales</taxon>
        <taxon>Sandaracinaceae</taxon>
        <taxon>Sandaracinus</taxon>
    </lineage>
</organism>
<dbReference type="KEGG" id="samy:DB32_006010"/>
<protein>
    <submittedName>
        <fullName evidence="3">Uncharacterized protein</fullName>
    </submittedName>
</protein>
<evidence type="ECO:0000313" key="3">
    <source>
        <dbReference type="EMBL" id="AKF08861.1"/>
    </source>
</evidence>